<sequence>MIRIQQMKILKKLLAAVLIFGMIISSAVSVGAMPTVYPSITSDPGDTSTQVVEIDFPFKGETVSAEIILGLAPYYGAKHEGSKSTPLFGCSPEKYYAAVAQDPAQDEMYAKLLGFFTWYAESHGLTGDEYVELLTTYVQNIPYKTVGAEVNFPIETVIEDQGDCDDKSILLAGLLARSGYAAGVVVLSEENHMTAAVKTKEGESGRSKNQISEYILIETTRFAYIGEDSALIRNRNKNRTRVREEGVILVGGGAAAYSASWQIDTILEERGQIVSAIEARWVRR</sequence>
<gene>
    <name evidence="1" type="ORF">ASJ83_08160</name>
</gene>
<comment type="caution">
    <text evidence="1">The sequence shown here is derived from an EMBL/GenBank/DDBJ whole genome shotgun (WGS) entry which is preliminary data.</text>
</comment>
<organism evidence="1 2">
    <name type="scientific">Methanocorpusculum parvum</name>
    <dbReference type="NCBI Taxonomy" id="2193"/>
    <lineage>
        <taxon>Archaea</taxon>
        <taxon>Methanobacteriati</taxon>
        <taxon>Methanobacteriota</taxon>
        <taxon>Stenosarchaea group</taxon>
        <taxon>Methanomicrobia</taxon>
        <taxon>Methanomicrobiales</taxon>
        <taxon>Methanocorpusculaceae</taxon>
        <taxon>Methanocorpusculum</taxon>
    </lineage>
</organism>
<dbReference type="RefSeq" id="WP_095642159.1">
    <property type="nucleotide sequence ID" value="NZ_LMVO01000016.1"/>
</dbReference>
<protein>
    <recommendedName>
        <fullName evidence="3">Transglutaminase domain-containing protein</fullName>
    </recommendedName>
</protein>
<dbReference type="EMBL" id="LMVO01000016">
    <property type="protein sequence ID" value="PAV09299.1"/>
    <property type="molecule type" value="Genomic_DNA"/>
</dbReference>
<evidence type="ECO:0000313" key="1">
    <source>
        <dbReference type="EMBL" id="PAV09299.1"/>
    </source>
</evidence>
<dbReference type="Proteomes" id="UP000243820">
    <property type="component" value="Unassembled WGS sequence"/>
</dbReference>
<evidence type="ECO:0000313" key="2">
    <source>
        <dbReference type="Proteomes" id="UP000243820"/>
    </source>
</evidence>
<reference evidence="1 2" key="1">
    <citation type="journal article" date="2017" name="BMC Genomics">
        <title>Genomic analysis of methanogenic archaea reveals a shift towards energy conservation.</title>
        <authorList>
            <person name="Gilmore S.P."/>
            <person name="Henske J.K."/>
            <person name="Sexton J.A."/>
            <person name="Solomon K.V."/>
            <person name="Seppala S."/>
            <person name="Yoo J.I."/>
            <person name="Huyett L.M."/>
            <person name="Pressman A."/>
            <person name="Cogan J.Z."/>
            <person name="Kivenson V."/>
            <person name="Peng X."/>
            <person name="Tan Y."/>
            <person name="Valentine D.L."/>
            <person name="O'Malley M.A."/>
        </authorList>
    </citation>
    <scope>NUCLEOTIDE SEQUENCE [LARGE SCALE GENOMIC DNA]</scope>
    <source>
        <strain evidence="1 2">XII</strain>
    </source>
</reference>
<proteinExistence type="predicted"/>
<dbReference type="AlphaFoldDB" id="A0AAX0Q7J9"/>
<evidence type="ECO:0008006" key="3">
    <source>
        <dbReference type="Google" id="ProtNLM"/>
    </source>
</evidence>
<accession>A0AAX0Q7J9</accession>
<dbReference type="Gene3D" id="3.10.620.30">
    <property type="match status" value="1"/>
</dbReference>
<keyword evidence="2" id="KW-1185">Reference proteome</keyword>
<name>A0AAX0Q7J9_9EURY</name>